<proteinExistence type="predicted"/>
<evidence type="ECO:0000313" key="2">
    <source>
        <dbReference type="Proteomes" id="UP000075683"/>
    </source>
</evidence>
<dbReference type="Proteomes" id="UP000075683">
    <property type="component" value="Unassembled WGS sequence"/>
</dbReference>
<gene>
    <name evidence="1" type="ORF">B4135_0992</name>
</gene>
<dbReference type="EMBL" id="LQYT01000001">
    <property type="protein sequence ID" value="KYD23169.1"/>
    <property type="molecule type" value="Genomic_DNA"/>
</dbReference>
<dbReference type="PATRIC" id="fig|301148.3.peg.38"/>
<name>A0A150MFT0_9BACI</name>
<dbReference type="Pfam" id="PF12686">
    <property type="entry name" value="DUF3800"/>
    <property type="match status" value="1"/>
</dbReference>
<organism evidence="1 2">
    <name type="scientific">Caldibacillus debilis</name>
    <dbReference type="NCBI Taxonomy" id="301148"/>
    <lineage>
        <taxon>Bacteria</taxon>
        <taxon>Bacillati</taxon>
        <taxon>Bacillota</taxon>
        <taxon>Bacilli</taxon>
        <taxon>Bacillales</taxon>
        <taxon>Bacillaceae</taxon>
        <taxon>Caldibacillus</taxon>
    </lineage>
</organism>
<dbReference type="STRING" id="301148.B4135_0992"/>
<comment type="caution">
    <text evidence="1">The sequence shown here is derived from an EMBL/GenBank/DDBJ whole genome shotgun (WGS) entry which is preliminary data.</text>
</comment>
<evidence type="ECO:0000313" key="1">
    <source>
        <dbReference type="EMBL" id="KYD23169.1"/>
    </source>
</evidence>
<reference evidence="1 2" key="1">
    <citation type="submission" date="2016-01" db="EMBL/GenBank/DDBJ databases">
        <title>Draft Genome Sequences of Seven Thermophilic Sporeformers Isolated from Foods.</title>
        <authorList>
            <person name="Berendsen E.M."/>
            <person name="Wells-Bennik M.H."/>
            <person name="Krawcyk A.O."/>
            <person name="De Jong A."/>
            <person name="Holsappel S."/>
            <person name="Eijlander R.T."/>
            <person name="Kuipers O.P."/>
        </authorList>
    </citation>
    <scope>NUCLEOTIDE SEQUENCE [LARGE SCALE GENOMIC DNA]</scope>
    <source>
        <strain evidence="1 2">B4135</strain>
    </source>
</reference>
<dbReference type="InterPro" id="IPR024524">
    <property type="entry name" value="DUF3800"/>
</dbReference>
<sequence>MDEKQIDILIFFDESGKKQKPNLMGAVSIPNNIYKLPEFETLKSIIEGSEIHWKKYNGDHRETQAISQMIKTILKFQGFIKVNVINYDQSIIQEKSRHFTDIDKDIYESTIYKKFPERIIYGLIRHFGKLSDVNVEIIIEEATEYKNEHVNLKERLPEMLNIHSIYRGEHYKVVNSRYAPKKTEVGIELTDILLGMIRTILINPDFSGRKNTAKINLIMKLLKDPRFESLLSNIRYYEWTNSQKLTEIKFNDYLRLFMSKNYFVY</sequence>
<dbReference type="AlphaFoldDB" id="A0A150MFT0"/>
<dbReference type="RefSeq" id="WP_061567809.1">
    <property type="nucleotide sequence ID" value="NZ_LQYT01000001.1"/>
</dbReference>
<protein>
    <recommendedName>
        <fullName evidence="3">DUF3800 domain-containing protein</fullName>
    </recommendedName>
</protein>
<accession>A0A150MFT0</accession>
<evidence type="ECO:0008006" key="3">
    <source>
        <dbReference type="Google" id="ProtNLM"/>
    </source>
</evidence>
<dbReference type="OrthoDB" id="2567918at2"/>